<comment type="caution">
    <text evidence="2">The sequence shown here is derived from an EMBL/GenBank/DDBJ whole genome shotgun (WGS) entry which is preliminary data.</text>
</comment>
<feature type="domain" description="AB hydrolase-1" evidence="1">
    <location>
        <begin position="45"/>
        <end position="211"/>
    </location>
</feature>
<sequence length="305" mass="33114">MPFELADFGGTFLTSAPVRDGDHVSPGINAYVQWFIPVGRRPMSLLLVHGGGGQGSDFIRTPDGRPGWVHSFLRAGYATYVIDRPGHGRSHWNNRALGPTAPAADYDALYSRFIEPEKERLWSDAVAHNRWPADPLAGDRFMAGQGPMADSLASSQRHVEAIAEQLFRMTGPTIIVSHSMGAPCGWALSALGGENVAAVVAAEPFGYPGMVHPLGVFDNGLVSTSYQGHHDPFARPIAVVTGEATWMREANARAAEFLRARAPVFEHIRLERHGITGNGHMLMSESNSDEIAGLMVRWLDLNIPS</sequence>
<protein>
    <recommendedName>
        <fullName evidence="1">AB hydrolase-1 domain-containing protein</fullName>
    </recommendedName>
</protein>
<keyword evidence="3" id="KW-1185">Reference proteome</keyword>
<dbReference type="PANTHER" id="PTHR43194">
    <property type="entry name" value="HYDROLASE ALPHA/BETA FOLD FAMILY"/>
    <property type="match status" value="1"/>
</dbReference>
<gene>
    <name evidence="2" type="ORF">A8V01_16805</name>
</gene>
<dbReference type="Pfam" id="PF00561">
    <property type="entry name" value="Abhydrolase_1"/>
    <property type="match status" value="1"/>
</dbReference>
<dbReference type="InterPro" id="IPR029058">
    <property type="entry name" value="AB_hydrolase_fold"/>
</dbReference>
<accession>A0A2K2G325</accession>
<organism evidence="2 3">
    <name type="scientific">Novosphingobium guangzhouense</name>
    <dbReference type="NCBI Taxonomy" id="1850347"/>
    <lineage>
        <taxon>Bacteria</taxon>
        <taxon>Pseudomonadati</taxon>
        <taxon>Pseudomonadota</taxon>
        <taxon>Alphaproteobacteria</taxon>
        <taxon>Sphingomonadales</taxon>
        <taxon>Sphingomonadaceae</taxon>
        <taxon>Novosphingobium</taxon>
    </lineage>
</organism>
<dbReference type="InterPro" id="IPR000073">
    <property type="entry name" value="AB_hydrolase_1"/>
</dbReference>
<dbReference type="InterPro" id="IPR050228">
    <property type="entry name" value="Carboxylesterase_BioH"/>
</dbReference>
<dbReference type="PANTHER" id="PTHR43194:SF4">
    <property type="entry name" value="AB HYDROLASE-1 DOMAIN-CONTAINING PROTEIN"/>
    <property type="match status" value="1"/>
</dbReference>
<dbReference type="Gene3D" id="3.40.50.1820">
    <property type="entry name" value="alpha/beta hydrolase"/>
    <property type="match status" value="1"/>
</dbReference>
<evidence type="ECO:0000313" key="2">
    <source>
        <dbReference type="EMBL" id="PNU05434.1"/>
    </source>
</evidence>
<dbReference type="EMBL" id="LYMM01000026">
    <property type="protein sequence ID" value="PNU05434.1"/>
    <property type="molecule type" value="Genomic_DNA"/>
</dbReference>
<dbReference type="AlphaFoldDB" id="A0A2K2G325"/>
<proteinExistence type="predicted"/>
<evidence type="ECO:0000313" key="3">
    <source>
        <dbReference type="Proteomes" id="UP000236327"/>
    </source>
</evidence>
<reference evidence="2 3" key="1">
    <citation type="submission" date="2016-05" db="EMBL/GenBank/DDBJ databases">
        <title>Complete genome sequence of Novosphingobium guangzhouense SA925(T).</title>
        <authorList>
            <person name="Sha S."/>
        </authorList>
    </citation>
    <scope>NUCLEOTIDE SEQUENCE [LARGE SCALE GENOMIC DNA]</scope>
    <source>
        <strain evidence="2 3">SA925</strain>
    </source>
</reference>
<name>A0A2K2G325_9SPHN</name>
<evidence type="ECO:0000259" key="1">
    <source>
        <dbReference type="Pfam" id="PF00561"/>
    </source>
</evidence>
<dbReference type="SUPFAM" id="SSF53474">
    <property type="entry name" value="alpha/beta-Hydrolases"/>
    <property type="match status" value="1"/>
</dbReference>
<dbReference type="Proteomes" id="UP000236327">
    <property type="component" value="Unassembled WGS sequence"/>
</dbReference>